<dbReference type="PROSITE" id="PS50045">
    <property type="entry name" value="SIGMA54_INTERACT_4"/>
    <property type="match status" value="1"/>
</dbReference>
<name>A0A2M9XHG9_9LEPT</name>
<dbReference type="AlphaFoldDB" id="A0A2M9XHG9"/>
<dbReference type="PRINTS" id="PR01590">
    <property type="entry name" value="HTHFIS"/>
</dbReference>
<dbReference type="GO" id="GO:0043565">
    <property type="term" value="F:sequence-specific DNA binding"/>
    <property type="evidence" value="ECO:0007669"/>
    <property type="project" value="InterPro"/>
</dbReference>
<dbReference type="Pfam" id="PF25601">
    <property type="entry name" value="AAA_lid_14"/>
    <property type="match status" value="1"/>
</dbReference>
<gene>
    <name evidence="6" type="ORF">CH357_00855</name>
</gene>
<evidence type="ECO:0000259" key="5">
    <source>
        <dbReference type="PROSITE" id="PS50045"/>
    </source>
</evidence>
<comment type="caution">
    <text evidence="6">The sequence shown here is derived from an EMBL/GenBank/DDBJ whole genome shotgun (WGS) entry which is preliminary data.</text>
</comment>
<dbReference type="InterPro" id="IPR027417">
    <property type="entry name" value="P-loop_NTPase"/>
</dbReference>
<protein>
    <submittedName>
        <fullName evidence="6">Fis family transcriptional regulator</fullName>
    </submittedName>
</protein>
<dbReference type="Gene3D" id="1.10.8.60">
    <property type="match status" value="1"/>
</dbReference>
<dbReference type="GO" id="GO:0005524">
    <property type="term" value="F:ATP binding"/>
    <property type="evidence" value="ECO:0007669"/>
    <property type="project" value="UniProtKB-KW"/>
</dbReference>
<dbReference type="Gene3D" id="1.10.10.60">
    <property type="entry name" value="Homeodomain-like"/>
    <property type="match status" value="1"/>
</dbReference>
<dbReference type="GO" id="GO:0006355">
    <property type="term" value="P:regulation of DNA-templated transcription"/>
    <property type="evidence" value="ECO:0007669"/>
    <property type="project" value="InterPro"/>
</dbReference>
<dbReference type="InterPro" id="IPR009057">
    <property type="entry name" value="Homeodomain-like_sf"/>
</dbReference>
<dbReference type="EMBL" id="NPDN01000001">
    <property type="protein sequence ID" value="PJZ27145.1"/>
    <property type="molecule type" value="Genomic_DNA"/>
</dbReference>
<dbReference type="RefSeq" id="WP_100704892.1">
    <property type="nucleotide sequence ID" value="NZ_NPDL01000004.1"/>
</dbReference>
<keyword evidence="7" id="KW-1185">Reference proteome</keyword>
<dbReference type="InterPro" id="IPR058031">
    <property type="entry name" value="AAA_lid_NorR"/>
</dbReference>
<accession>A0A2M9XHG9</accession>
<dbReference type="InterPro" id="IPR025662">
    <property type="entry name" value="Sigma_54_int_dom_ATP-bd_1"/>
</dbReference>
<organism evidence="6 7">
    <name type="scientific">Leptospira hartskeerlii</name>
    <dbReference type="NCBI Taxonomy" id="2023177"/>
    <lineage>
        <taxon>Bacteria</taxon>
        <taxon>Pseudomonadati</taxon>
        <taxon>Spirochaetota</taxon>
        <taxon>Spirochaetia</taxon>
        <taxon>Leptospirales</taxon>
        <taxon>Leptospiraceae</taxon>
        <taxon>Leptospira</taxon>
    </lineage>
</organism>
<reference evidence="6 7" key="1">
    <citation type="submission" date="2017-07" db="EMBL/GenBank/DDBJ databases">
        <title>Leptospira spp. isolated from tropical soils.</title>
        <authorList>
            <person name="Thibeaux R."/>
            <person name="Iraola G."/>
            <person name="Ferres I."/>
            <person name="Bierque E."/>
            <person name="Girault D."/>
            <person name="Soupe-Gilbert M.-E."/>
            <person name="Picardeau M."/>
            <person name="Goarant C."/>
        </authorList>
    </citation>
    <scope>NUCLEOTIDE SEQUENCE [LARGE SCALE GENOMIC DNA]</scope>
    <source>
        <strain evidence="6 7">MCA1-C-A1</strain>
    </source>
</reference>
<evidence type="ECO:0000313" key="7">
    <source>
        <dbReference type="Proteomes" id="UP000232196"/>
    </source>
</evidence>
<dbReference type="InterPro" id="IPR002078">
    <property type="entry name" value="Sigma_54_int"/>
</dbReference>
<dbReference type="Proteomes" id="UP000232196">
    <property type="component" value="Unassembled WGS sequence"/>
</dbReference>
<sequence>MEESNFIALSPSTRKILDRMKQAVSSDLPILILGESGTGKSYLGYLFHSFCKDRFPQYQVFDFSVSESEEETSEIFSKLDGKSGVTIFLEAFSNLNPSFQVQLLQKIRNEKGKNRYLLSDQPDLPEKVKSGKLQESLMTEIQTLQVKIPTLRDRKEDIPPLTRFFLDLIGKRYNRKNIKISEKLGKFLLEYDYPGNLHQLKNLLEAMVSMHNVKTLDTKHLPPELFETGYKQNDGLTVRTGIPLRDYEREIIRRNLILVNGNREKAARILGISERTIYRKITEFELFDSEDGKNPPSS</sequence>
<keyword evidence="2" id="KW-0067">ATP-binding</keyword>
<dbReference type="InterPro" id="IPR002197">
    <property type="entry name" value="HTH_Fis"/>
</dbReference>
<dbReference type="SUPFAM" id="SSF46689">
    <property type="entry name" value="Homeodomain-like"/>
    <property type="match status" value="1"/>
</dbReference>
<evidence type="ECO:0000256" key="4">
    <source>
        <dbReference type="ARBA" id="ARBA00023163"/>
    </source>
</evidence>
<dbReference type="PROSITE" id="PS00675">
    <property type="entry name" value="SIGMA54_INTERACT_1"/>
    <property type="match status" value="1"/>
</dbReference>
<dbReference type="OrthoDB" id="9771372at2"/>
<evidence type="ECO:0000256" key="1">
    <source>
        <dbReference type="ARBA" id="ARBA00022741"/>
    </source>
</evidence>
<feature type="domain" description="Sigma-54 factor interaction" evidence="5">
    <location>
        <begin position="6"/>
        <end position="209"/>
    </location>
</feature>
<evidence type="ECO:0000256" key="2">
    <source>
        <dbReference type="ARBA" id="ARBA00022840"/>
    </source>
</evidence>
<proteinExistence type="predicted"/>
<dbReference type="Pfam" id="PF02954">
    <property type="entry name" value="HTH_8"/>
    <property type="match status" value="1"/>
</dbReference>
<evidence type="ECO:0000256" key="3">
    <source>
        <dbReference type="ARBA" id="ARBA00023015"/>
    </source>
</evidence>
<dbReference type="Pfam" id="PF14532">
    <property type="entry name" value="Sigma54_activ_2"/>
    <property type="match status" value="1"/>
</dbReference>
<keyword evidence="1" id="KW-0547">Nucleotide-binding</keyword>
<dbReference type="PANTHER" id="PTHR32071">
    <property type="entry name" value="TRANSCRIPTIONAL REGULATORY PROTEIN"/>
    <property type="match status" value="1"/>
</dbReference>
<keyword evidence="4" id="KW-0804">Transcription</keyword>
<dbReference type="SUPFAM" id="SSF52540">
    <property type="entry name" value="P-loop containing nucleoside triphosphate hydrolases"/>
    <property type="match status" value="1"/>
</dbReference>
<keyword evidence="3" id="KW-0805">Transcription regulation</keyword>
<dbReference type="Gene3D" id="3.40.50.300">
    <property type="entry name" value="P-loop containing nucleotide triphosphate hydrolases"/>
    <property type="match status" value="1"/>
</dbReference>
<evidence type="ECO:0000313" key="6">
    <source>
        <dbReference type="EMBL" id="PJZ27145.1"/>
    </source>
</evidence>